<dbReference type="RefSeq" id="WP_086436876.1">
    <property type="nucleotide sequence ID" value="NZ_FXWG01000001.1"/>
</dbReference>
<organism evidence="1 2">
    <name type="scientific">Altererythrobacter xiamenensis</name>
    <dbReference type="NCBI Taxonomy" id="1316679"/>
    <lineage>
        <taxon>Bacteria</taxon>
        <taxon>Pseudomonadati</taxon>
        <taxon>Pseudomonadota</taxon>
        <taxon>Alphaproteobacteria</taxon>
        <taxon>Sphingomonadales</taxon>
        <taxon>Erythrobacteraceae</taxon>
        <taxon>Altererythrobacter</taxon>
    </lineage>
</organism>
<dbReference type="EMBL" id="FXWG01000001">
    <property type="protein sequence ID" value="SMQ64487.1"/>
    <property type="molecule type" value="Genomic_DNA"/>
</dbReference>
<name>A0A1Y6EPK1_9SPHN</name>
<proteinExistence type="predicted"/>
<evidence type="ECO:0000313" key="2">
    <source>
        <dbReference type="Proteomes" id="UP000194420"/>
    </source>
</evidence>
<accession>A0A1Y6EPK1</accession>
<dbReference type="Proteomes" id="UP000194420">
    <property type="component" value="Unassembled WGS sequence"/>
</dbReference>
<sequence length="62" mass="7787">MKERYLEEWHWEQRIFDIINDAMPERYKMKLVDRSYRDGASRAGETLREFAEDRKRPPERRK</sequence>
<protein>
    <submittedName>
        <fullName evidence="1">Uncharacterized protein</fullName>
    </submittedName>
</protein>
<evidence type="ECO:0000313" key="1">
    <source>
        <dbReference type="EMBL" id="SMQ64487.1"/>
    </source>
</evidence>
<dbReference type="OrthoDB" id="2086138at2"/>
<keyword evidence="2" id="KW-1185">Reference proteome</keyword>
<gene>
    <name evidence="1" type="ORF">SAMN06297468_1026</name>
</gene>
<reference evidence="2" key="1">
    <citation type="submission" date="2017-04" db="EMBL/GenBank/DDBJ databases">
        <authorList>
            <person name="Varghese N."/>
            <person name="Submissions S."/>
        </authorList>
    </citation>
    <scope>NUCLEOTIDE SEQUENCE [LARGE SCALE GENOMIC DNA]</scope>
</reference>
<dbReference type="AlphaFoldDB" id="A0A1Y6EPK1"/>